<keyword evidence="1" id="KW-0378">Hydrolase</keyword>
<evidence type="ECO:0000313" key="2">
    <source>
        <dbReference type="Proteomes" id="UP000182841"/>
    </source>
</evidence>
<dbReference type="OrthoDB" id="2972445at2"/>
<dbReference type="AlphaFoldDB" id="A0A1H9RV25"/>
<protein>
    <submittedName>
        <fullName evidence="1">Alpha/beta hydrolase family protein</fullName>
    </submittedName>
</protein>
<evidence type="ECO:0000313" key="1">
    <source>
        <dbReference type="EMBL" id="SER76652.1"/>
    </source>
</evidence>
<dbReference type="RefSeq" id="WP_074999894.1">
    <property type="nucleotide sequence ID" value="NZ_FOGO01000004.1"/>
</dbReference>
<dbReference type="EMBL" id="FOGO01000004">
    <property type="protein sequence ID" value="SER76652.1"/>
    <property type="molecule type" value="Genomic_DNA"/>
</dbReference>
<reference evidence="2" key="1">
    <citation type="submission" date="2016-10" db="EMBL/GenBank/DDBJ databases">
        <authorList>
            <person name="Varghese N."/>
            <person name="Submissions S."/>
        </authorList>
    </citation>
    <scope>NUCLEOTIDE SEQUENCE [LARGE SCALE GENOMIC DNA]</scope>
    <source>
        <strain evidence="2">CGMCC 4.6825</strain>
    </source>
</reference>
<accession>A0A1H9RV25</accession>
<keyword evidence="2" id="KW-1185">Reference proteome</keyword>
<dbReference type="Proteomes" id="UP000182841">
    <property type="component" value="Unassembled WGS sequence"/>
</dbReference>
<sequence length="250" mass="26953">MPALNQAELVLVHDPLAGDLFWQPVAGALRVRGRTVSVPSLTGAFDAPGPYYPELLDAVARQLAAVPAVPAAPVVLAGHSAAGALLPALRELLTRGHRPPRTVAGTVYVDAPWPHPGRSGLAALQPEQAARLRELAEDGVLPPWDICFAEQDLIDEVPDPVLREQFRAGLPRLPLAYFQEPAPSALPDPDPARTAYLRLSPRYEETAMRVEALGHRVLRRTAHHLSPLTDPEGTADALEKLALRFAVRPA</sequence>
<dbReference type="STRING" id="943816.AN217_21010"/>
<gene>
    <name evidence="1" type="ORF">SAMN05421870_10472</name>
</gene>
<dbReference type="GO" id="GO:0016787">
    <property type="term" value="F:hydrolase activity"/>
    <property type="evidence" value="ECO:0007669"/>
    <property type="project" value="UniProtKB-KW"/>
</dbReference>
<dbReference type="Gene3D" id="3.40.50.1820">
    <property type="entry name" value="alpha/beta hydrolase"/>
    <property type="match status" value="1"/>
</dbReference>
<name>A0A1H9RV25_9ACTN</name>
<dbReference type="InterPro" id="IPR029058">
    <property type="entry name" value="AB_hydrolase_fold"/>
</dbReference>
<dbReference type="SUPFAM" id="SSF53474">
    <property type="entry name" value="alpha/beta-Hydrolases"/>
    <property type="match status" value="1"/>
</dbReference>
<proteinExistence type="predicted"/>
<organism evidence="1 2">
    <name type="scientific">Streptomyces qinglanensis</name>
    <dbReference type="NCBI Taxonomy" id="943816"/>
    <lineage>
        <taxon>Bacteria</taxon>
        <taxon>Bacillati</taxon>
        <taxon>Actinomycetota</taxon>
        <taxon>Actinomycetes</taxon>
        <taxon>Kitasatosporales</taxon>
        <taxon>Streptomycetaceae</taxon>
        <taxon>Streptomyces</taxon>
    </lineage>
</organism>